<keyword evidence="1" id="KW-0597">Phosphoprotein</keyword>
<comment type="caution">
    <text evidence="6">The sequence shown here is derived from an EMBL/GenBank/DDBJ whole genome shotgun (WGS) entry which is preliminary data.</text>
</comment>
<dbReference type="EMBL" id="DYVF01000020">
    <property type="protein sequence ID" value="HJG30227.1"/>
    <property type="molecule type" value="Genomic_DNA"/>
</dbReference>
<name>A0A921INF5_9ACTN</name>
<keyword evidence="5" id="KW-0378">Hydrolase</keyword>
<accession>A0A921INF5</accession>
<gene>
    <name evidence="6" type="ORF">K8U80_02395</name>
</gene>
<dbReference type="GO" id="GO:0000166">
    <property type="term" value="F:nucleotide binding"/>
    <property type="evidence" value="ECO:0007669"/>
    <property type="project" value="UniProtKB-KW"/>
</dbReference>
<keyword evidence="4" id="KW-0547">Nucleotide-binding</keyword>
<evidence type="ECO:0000256" key="3">
    <source>
        <dbReference type="ARBA" id="ARBA00022722"/>
    </source>
</evidence>
<reference evidence="6" key="1">
    <citation type="journal article" date="2021" name="PeerJ">
        <title>Extensive microbial diversity within the chicken gut microbiome revealed by metagenomics and culture.</title>
        <authorList>
            <person name="Gilroy R."/>
            <person name="Ravi A."/>
            <person name="Getino M."/>
            <person name="Pursley I."/>
            <person name="Horton D.L."/>
            <person name="Alikhan N.F."/>
            <person name="Baker D."/>
            <person name="Gharbi K."/>
            <person name="Hall N."/>
            <person name="Watson M."/>
            <person name="Adriaenssens E.M."/>
            <person name="Foster-Nyarko E."/>
            <person name="Jarju S."/>
            <person name="Secka A."/>
            <person name="Antonio M."/>
            <person name="Oren A."/>
            <person name="Chaudhuri R.R."/>
            <person name="La Ragione R."/>
            <person name="Hildebrand F."/>
            <person name="Pallen M.J."/>
        </authorList>
    </citation>
    <scope>NUCLEOTIDE SEQUENCE</scope>
    <source>
        <strain evidence="6">ChiGjej2B2-7701</strain>
    </source>
</reference>
<evidence type="ECO:0000313" key="7">
    <source>
        <dbReference type="Proteomes" id="UP000746751"/>
    </source>
</evidence>
<dbReference type="GO" id="GO:0016787">
    <property type="term" value="F:hydrolase activity"/>
    <property type="evidence" value="ECO:0007669"/>
    <property type="project" value="UniProtKB-KW"/>
</dbReference>
<evidence type="ECO:0000256" key="1">
    <source>
        <dbReference type="ARBA" id="ARBA00022553"/>
    </source>
</evidence>
<dbReference type="InterPro" id="IPR008201">
    <property type="entry name" value="HepT-like"/>
</dbReference>
<evidence type="ECO:0000256" key="5">
    <source>
        <dbReference type="ARBA" id="ARBA00022801"/>
    </source>
</evidence>
<sequence>MQQTNRDRRLIDVILKDIDTLNQRVKHYAVTEDSFKNDFSFEGEAAFDLVMTPVYRIAEDALHLSDELMNEYPDYPWDDIRGFRNFVAHGYRNVDRDIAWGVVNKDIPELGKLLRAYLDEYERD</sequence>
<reference evidence="6" key="2">
    <citation type="submission" date="2021-09" db="EMBL/GenBank/DDBJ databases">
        <authorList>
            <person name="Gilroy R."/>
        </authorList>
    </citation>
    <scope>NUCLEOTIDE SEQUENCE</scope>
    <source>
        <strain evidence="6">ChiGjej2B2-7701</strain>
    </source>
</reference>
<dbReference type="Pfam" id="PF01934">
    <property type="entry name" value="HepT-like"/>
    <property type="match status" value="1"/>
</dbReference>
<keyword evidence="3" id="KW-0540">Nuclease</keyword>
<dbReference type="Proteomes" id="UP000746751">
    <property type="component" value="Unassembled WGS sequence"/>
</dbReference>
<proteinExistence type="predicted"/>
<dbReference type="AlphaFoldDB" id="A0A921INF5"/>
<evidence type="ECO:0000256" key="4">
    <source>
        <dbReference type="ARBA" id="ARBA00022741"/>
    </source>
</evidence>
<dbReference type="PANTHER" id="PTHR34139">
    <property type="entry name" value="UPF0331 PROTEIN MJ0127"/>
    <property type="match status" value="1"/>
</dbReference>
<organism evidence="6 7">
    <name type="scientific">Collinsella ihumii</name>
    <dbReference type="NCBI Taxonomy" id="1720204"/>
    <lineage>
        <taxon>Bacteria</taxon>
        <taxon>Bacillati</taxon>
        <taxon>Actinomycetota</taxon>
        <taxon>Coriobacteriia</taxon>
        <taxon>Coriobacteriales</taxon>
        <taxon>Coriobacteriaceae</taxon>
        <taxon>Collinsella</taxon>
    </lineage>
</organism>
<protein>
    <submittedName>
        <fullName evidence="6">DUF86 domain-containing protein</fullName>
    </submittedName>
</protein>
<evidence type="ECO:0000256" key="2">
    <source>
        <dbReference type="ARBA" id="ARBA00022649"/>
    </source>
</evidence>
<dbReference type="InterPro" id="IPR051813">
    <property type="entry name" value="HepT_RNase_toxin"/>
</dbReference>
<dbReference type="GO" id="GO:0004540">
    <property type="term" value="F:RNA nuclease activity"/>
    <property type="evidence" value="ECO:0007669"/>
    <property type="project" value="InterPro"/>
</dbReference>
<keyword evidence="2" id="KW-1277">Toxin-antitoxin system</keyword>
<dbReference type="PANTHER" id="PTHR34139:SF1">
    <property type="entry name" value="RNASE MJ1380-RELATED"/>
    <property type="match status" value="1"/>
</dbReference>
<evidence type="ECO:0000313" key="6">
    <source>
        <dbReference type="EMBL" id="HJG30227.1"/>
    </source>
</evidence>
<dbReference type="GO" id="GO:0110001">
    <property type="term" value="C:toxin-antitoxin complex"/>
    <property type="evidence" value="ECO:0007669"/>
    <property type="project" value="InterPro"/>
</dbReference>